<reference evidence="1" key="2">
    <citation type="submission" date="2016-06" db="EMBL/GenBank/DDBJ databases">
        <title>The genome of a short-lived fish provides insights into sex chromosome evolution and the genetic control of aging.</title>
        <authorList>
            <person name="Reichwald K."/>
            <person name="Felder M."/>
            <person name="Petzold A."/>
            <person name="Koch P."/>
            <person name="Groth M."/>
            <person name="Platzer M."/>
        </authorList>
    </citation>
    <scope>NUCLEOTIDE SEQUENCE</scope>
    <source>
        <tissue evidence="1">Brain</tissue>
    </source>
</reference>
<reference evidence="1" key="1">
    <citation type="submission" date="2016-05" db="EMBL/GenBank/DDBJ databases">
        <authorList>
            <person name="Lavstsen T."/>
            <person name="Jespersen J.S."/>
        </authorList>
    </citation>
    <scope>NUCLEOTIDE SEQUENCE</scope>
    <source>
        <tissue evidence="1">Brain</tissue>
    </source>
</reference>
<evidence type="ECO:0000313" key="1">
    <source>
        <dbReference type="EMBL" id="SBQ94598.1"/>
    </source>
</evidence>
<proteinExistence type="predicted"/>
<dbReference type="AlphaFoldDB" id="A0A1A8IBX7"/>
<sequence length="127" mass="14466">SPQHQQRRWTRPANFSTFTNITISQVLHLICLTRKDPFRFFMPCLNLTFHLGNSNCDDTLPLDGWIKSPAERHLLTSQSVAFGFVTINVTLLSHVMTGHPYYPPWNTNDHVLEVPSLLGMGTPEGYI</sequence>
<gene>
    <name evidence="1" type="primary">Nfu_g_1_009258</name>
</gene>
<name>A0A1A8IBX7_NOTKU</name>
<feature type="non-terminal residue" evidence="1">
    <location>
        <position position="1"/>
    </location>
</feature>
<feature type="non-terminal residue" evidence="1">
    <location>
        <position position="127"/>
    </location>
</feature>
<dbReference type="EMBL" id="HAED01008386">
    <property type="protein sequence ID" value="SBQ94598.1"/>
    <property type="molecule type" value="Transcribed_RNA"/>
</dbReference>
<protein>
    <submittedName>
        <fullName evidence="1">Uncharacterized protein</fullName>
    </submittedName>
</protein>
<accession>A0A1A8IBX7</accession>
<organism evidence="1">
    <name type="scientific">Nothobranchius kuhntae</name>
    <name type="common">Beira killifish</name>
    <dbReference type="NCBI Taxonomy" id="321403"/>
    <lineage>
        <taxon>Eukaryota</taxon>
        <taxon>Metazoa</taxon>
        <taxon>Chordata</taxon>
        <taxon>Craniata</taxon>
        <taxon>Vertebrata</taxon>
        <taxon>Euteleostomi</taxon>
        <taxon>Actinopterygii</taxon>
        <taxon>Neopterygii</taxon>
        <taxon>Teleostei</taxon>
        <taxon>Neoteleostei</taxon>
        <taxon>Acanthomorphata</taxon>
        <taxon>Ovalentaria</taxon>
        <taxon>Atherinomorphae</taxon>
        <taxon>Cyprinodontiformes</taxon>
        <taxon>Nothobranchiidae</taxon>
        <taxon>Nothobranchius</taxon>
    </lineage>
</organism>